<dbReference type="SUPFAM" id="SSF53623">
    <property type="entry name" value="MurD-like peptide ligases, catalytic domain"/>
    <property type="match status" value="1"/>
</dbReference>
<feature type="domain" description="Mur ligase central" evidence="13">
    <location>
        <begin position="117"/>
        <end position="308"/>
    </location>
</feature>
<keyword evidence="4 10" id="KW-0547">Nucleotide-binding</keyword>
<evidence type="ECO:0000313" key="15">
    <source>
        <dbReference type="Proteomes" id="UP000435649"/>
    </source>
</evidence>
<dbReference type="InterPro" id="IPR035911">
    <property type="entry name" value="MurE/MurF_N"/>
</dbReference>
<dbReference type="InterPro" id="IPR004101">
    <property type="entry name" value="Mur_ligase_C"/>
</dbReference>
<dbReference type="SUPFAM" id="SSF63418">
    <property type="entry name" value="MurE/MurF N-terminal domain"/>
    <property type="match status" value="1"/>
</dbReference>
<dbReference type="GO" id="GO:0009252">
    <property type="term" value="P:peptidoglycan biosynthetic process"/>
    <property type="evidence" value="ECO:0007669"/>
    <property type="project" value="UniProtKB-UniRule"/>
</dbReference>
<dbReference type="GO" id="GO:0005737">
    <property type="term" value="C:cytoplasm"/>
    <property type="evidence" value="ECO:0007669"/>
    <property type="project" value="UniProtKB-SubCell"/>
</dbReference>
<name>A0A844FZZ0_9BACT</name>
<evidence type="ECO:0000256" key="1">
    <source>
        <dbReference type="ARBA" id="ARBA00022490"/>
    </source>
</evidence>
<dbReference type="SUPFAM" id="SSF53244">
    <property type="entry name" value="MurD-like peptide ligases, peptide-binding domain"/>
    <property type="match status" value="1"/>
</dbReference>
<dbReference type="RefSeq" id="WP_154417660.1">
    <property type="nucleotide sequence ID" value="NZ_CALXOB010000030.1"/>
</dbReference>
<comment type="caution">
    <text evidence="14">The sequence shown here is derived from an EMBL/GenBank/DDBJ whole genome shotgun (WGS) entry which is preliminary data.</text>
</comment>
<keyword evidence="9 10" id="KW-0961">Cell wall biogenesis/degradation</keyword>
<dbReference type="UniPathway" id="UPA00219"/>
<evidence type="ECO:0000256" key="7">
    <source>
        <dbReference type="ARBA" id="ARBA00022984"/>
    </source>
</evidence>
<keyword evidence="1 10" id="KW-0963">Cytoplasm</keyword>
<dbReference type="InterPro" id="IPR036615">
    <property type="entry name" value="Mur_ligase_C_dom_sf"/>
</dbReference>
<organism evidence="14 15">
    <name type="scientific">Victivallis lenta</name>
    <dbReference type="NCBI Taxonomy" id="2606640"/>
    <lineage>
        <taxon>Bacteria</taxon>
        <taxon>Pseudomonadati</taxon>
        <taxon>Lentisphaerota</taxon>
        <taxon>Lentisphaeria</taxon>
        <taxon>Victivallales</taxon>
        <taxon>Victivallaceae</taxon>
        <taxon>Victivallis</taxon>
    </lineage>
</organism>
<evidence type="ECO:0000256" key="11">
    <source>
        <dbReference type="RuleBase" id="RU004136"/>
    </source>
</evidence>
<dbReference type="EMBL" id="VUNS01000006">
    <property type="protein sequence ID" value="MST96877.1"/>
    <property type="molecule type" value="Genomic_DNA"/>
</dbReference>
<keyword evidence="5 10" id="KW-0067">ATP-binding</keyword>
<dbReference type="Gene3D" id="3.90.190.20">
    <property type="entry name" value="Mur ligase, C-terminal domain"/>
    <property type="match status" value="1"/>
</dbReference>
<feature type="binding site" evidence="10">
    <location>
        <begin position="119"/>
        <end position="125"/>
    </location>
    <ligand>
        <name>ATP</name>
        <dbReference type="ChEBI" id="CHEBI:30616"/>
    </ligand>
</feature>
<sequence length="458" mass="47899">MSDSAVTFSAEELARGAGGRWTDGRGTAVSGVFTDTRQDGSGRLFIALSGENFDAHDFLPAAVSAGAAALCVAESKLGRLPEPCPVPVLAVADPLRSYQGIARLHRRRFPELTVAAVTGSVGKTSVKEMLRAIFTAAAGAERVLYTVGNTNNQVGVPQNLLRLQPQHRFAVIEMGTNHHGEIEPLSCCALPQVALVNSIAPCHLEFLGSLEGIAREKSRIFSGLPADGTAVIPRSCPAVEVLAEAAAPFRLLRFGEGSGCAVEAHYCGGRLEGSSFELRFADGERFEISWSLTGRHQAVNAAAAAAAALAAGIAPAVIAEGLERTVLPGMRGKLVRSGGVTYLNDAYNANPGSMRAAFEHLAEFADPGKLILLLGEMRELGPESEAAHREIYGLAARLFPGARIVTVGDGFRNAGGGEHFASAADARRVTAEAKPGDLVFAKGSRGIGVEAALPEEAR</sequence>
<dbReference type="GO" id="GO:0008360">
    <property type="term" value="P:regulation of cell shape"/>
    <property type="evidence" value="ECO:0007669"/>
    <property type="project" value="UniProtKB-KW"/>
</dbReference>
<keyword evidence="3 10" id="KW-0132">Cell division</keyword>
<evidence type="ECO:0000256" key="2">
    <source>
        <dbReference type="ARBA" id="ARBA00022598"/>
    </source>
</evidence>
<accession>A0A844FZZ0</accession>
<proteinExistence type="inferred from homology"/>
<keyword evidence="2 10" id="KW-0436">Ligase</keyword>
<dbReference type="InterPro" id="IPR005863">
    <property type="entry name" value="UDP-N-AcMur_synth"/>
</dbReference>
<dbReference type="HAMAP" id="MF_02019">
    <property type="entry name" value="MurF"/>
    <property type="match status" value="1"/>
</dbReference>
<keyword evidence="7 10" id="KW-0573">Peptidoglycan synthesis</keyword>
<dbReference type="EC" id="6.3.2.10" evidence="10 11"/>
<evidence type="ECO:0000259" key="12">
    <source>
        <dbReference type="Pfam" id="PF02875"/>
    </source>
</evidence>
<gene>
    <name evidence="10 14" type="primary">murF</name>
    <name evidence="14" type="ORF">FYJ85_07425</name>
</gene>
<dbReference type="InterPro" id="IPR051046">
    <property type="entry name" value="MurCDEF_CellWall_CoF430Synth"/>
</dbReference>
<comment type="subcellular location">
    <subcellularLocation>
        <location evidence="10 11">Cytoplasm</location>
    </subcellularLocation>
</comment>
<dbReference type="Pfam" id="PF08245">
    <property type="entry name" value="Mur_ligase_M"/>
    <property type="match status" value="1"/>
</dbReference>
<evidence type="ECO:0000256" key="5">
    <source>
        <dbReference type="ARBA" id="ARBA00022840"/>
    </source>
</evidence>
<dbReference type="GO" id="GO:0051301">
    <property type="term" value="P:cell division"/>
    <property type="evidence" value="ECO:0007669"/>
    <property type="project" value="UniProtKB-KW"/>
</dbReference>
<evidence type="ECO:0000313" key="14">
    <source>
        <dbReference type="EMBL" id="MST96877.1"/>
    </source>
</evidence>
<comment type="function">
    <text evidence="10 11">Involved in cell wall formation. Catalyzes the final step in the synthesis of UDP-N-acetylmuramoyl-pentapeptide, the precursor of murein.</text>
</comment>
<reference evidence="14 15" key="1">
    <citation type="submission" date="2019-08" db="EMBL/GenBank/DDBJ databases">
        <title>In-depth cultivation of the pig gut microbiome towards novel bacterial diversity and tailored functional studies.</title>
        <authorList>
            <person name="Wylensek D."/>
            <person name="Hitch T.C.A."/>
            <person name="Clavel T."/>
        </authorList>
    </citation>
    <scope>NUCLEOTIDE SEQUENCE [LARGE SCALE GENOMIC DNA]</scope>
    <source>
        <strain evidence="14 15">BBE-744-WT-12</strain>
    </source>
</reference>
<comment type="pathway">
    <text evidence="10 11">Cell wall biogenesis; peptidoglycan biosynthesis.</text>
</comment>
<dbReference type="PANTHER" id="PTHR43024">
    <property type="entry name" value="UDP-N-ACETYLMURAMOYL-TRIPEPTIDE--D-ALANYL-D-ALANINE LIGASE"/>
    <property type="match status" value="1"/>
</dbReference>
<evidence type="ECO:0000259" key="13">
    <source>
        <dbReference type="Pfam" id="PF08245"/>
    </source>
</evidence>
<protein>
    <recommendedName>
        <fullName evidence="10 11">UDP-N-acetylmuramoyl-tripeptide--D-alanyl-D-alanine ligase</fullName>
        <ecNumber evidence="10 11">6.3.2.10</ecNumber>
    </recommendedName>
    <alternativeName>
        <fullName evidence="10">D-alanyl-D-alanine-adding enzyme</fullName>
    </alternativeName>
</protein>
<keyword evidence="8 10" id="KW-0131">Cell cycle</keyword>
<dbReference type="Proteomes" id="UP000435649">
    <property type="component" value="Unassembled WGS sequence"/>
</dbReference>
<dbReference type="PANTHER" id="PTHR43024:SF1">
    <property type="entry name" value="UDP-N-ACETYLMURAMOYL-TRIPEPTIDE--D-ALANYL-D-ALANINE LIGASE"/>
    <property type="match status" value="1"/>
</dbReference>
<evidence type="ECO:0000256" key="8">
    <source>
        <dbReference type="ARBA" id="ARBA00023306"/>
    </source>
</evidence>
<dbReference type="Gene3D" id="3.40.1190.10">
    <property type="entry name" value="Mur-like, catalytic domain"/>
    <property type="match status" value="1"/>
</dbReference>
<evidence type="ECO:0000256" key="4">
    <source>
        <dbReference type="ARBA" id="ARBA00022741"/>
    </source>
</evidence>
<dbReference type="Pfam" id="PF02875">
    <property type="entry name" value="Mur_ligase_C"/>
    <property type="match status" value="1"/>
</dbReference>
<dbReference type="AlphaFoldDB" id="A0A844FZZ0"/>
<evidence type="ECO:0000256" key="9">
    <source>
        <dbReference type="ARBA" id="ARBA00023316"/>
    </source>
</evidence>
<dbReference type="InterPro" id="IPR036565">
    <property type="entry name" value="Mur-like_cat_sf"/>
</dbReference>
<dbReference type="Gene3D" id="3.40.1390.10">
    <property type="entry name" value="MurE/MurF, N-terminal domain"/>
    <property type="match status" value="1"/>
</dbReference>
<dbReference type="GO" id="GO:0005524">
    <property type="term" value="F:ATP binding"/>
    <property type="evidence" value="ECO:0007669"/>
    <property type="project" value="UniProtKB-UniRule"/>
</dbReference>
<comment type="similarity">
    <text evidence="10">Belongs to the MurCDEF family. MurF subfamily.</text>
</comment>
<evidence type="ECO:0000256" key="3">
    <source>
        <dbReference type="ARBA" id="ARBA00022618"/>
    </source>
</evidence>
<keyword evidence="15" id="KW-1185">Reference proteome</keyword>
<dbReference type="InterPro" id="IPR013221">
    <property type="entry name" value="Mur_ligase_cen"/>
</dbReference>
<dbReference type="GO" id="GO:0071555">
    <property type="term" value="P:cell wall organization"/>
    <property type="evidence" value="ECO:0007669"/>
    <property type="project" value="UniProtKB-KW"/>
</dbReference>
<keyword evidence="6 10" id="KW-0133">Cell shape</keyword>
<evidence type="ECO:0000256" key="6">
    <source>
        <dbReference type="ARBA" id="ARBA00022960"/>
    </source>
</evidence>
<evidence type="ECO:0000256" key="10">
    <source>
        <dbReference type="HAMAP-Rule" id="MF_02019"/>
    </source>
</evidence>
<comment type="catalytic activity">
    <reaction evidence="10 11">
        <text>D-alanyl-D-alanine + UDP-N-acetyl-alpha-D-muramoyl-L-alanyl-gamma-D-glutamyl-meso-2,6-diaminopimelate + ATP = UDP-N-acetyl-alpha-D-muramoyl-L-alanyl-gamma-D-glutamyl-meso-2,6-diaminopimeloyl-D-alanyl-D-alanine + ADP + phosphate + H(+)</text>
        <dbReference type="Rhea" id="RHEA:28374"/>
        <dbReference type="ChEBI" id="CHEBI:15378"/>
        <dbReference type="ChEBI" id="CHEBI:30616"/>
        <dbReference type="ChEBI" id="CHEBI:43474"/>
        <dbReference type="ChEBI" id="CHEBI:57822"/>
        <dbReference type="ChEBI" id="CHEBI:61386"/>
        <dbReference type="ChEBI" id="CHEBI:83905"/>
        <dbReference type="ChEBI" id="CHEBI:456216"/>
        <dbReference type="EC" id="6.3.2.10"/>
    </reaction>
</comment>
<feature type="domain" description="Mur ligase C-terminal" evidence="12">
    <location>
        <begin position="331"/>
        <end position="445"/>
    </location>
</feature>
<dbReference type="GO" id="GO:0047480">
    <property type="term" value="F:UDP-N-acetylmuramoyl-tripeptide-D-alanyl-D-alanine ligase activity"/>
    <property type="evidence" value="ECO:0007669"/>
    <property type="project" value="UniProtKB-UniRule"/>
</dbReference>
<dbReference type="NCBIfam" id="TIGR01143">
    <property type="entry name" value="murF"/>
    <property type="match status" value="1"/>
</dbReference>